<keyword evidence="3 6" id="KW-1133">Transmembrane helix</keyword>
<dbReference type="GO" id="GO:0016020">
    <property type="term" value="C:membrane"/>
    <property type="evidence" value="ECO:0007669"/>
    <property type="project" value="UniProtKB-SubCell"/>
</dbReference>
<evidence type="ECO:0000259" key="8">
    <source>
        <dbReference type="PROSITE" id="PS51778"/>
    </source>
</evidence>
<dbReference type="InterPro" id="IPR035892">
    <property type="entry name" value="C2_domain_sf"/>
</dbReference>
<dbReference type="OrthoDB" id="2018917at2759"/>
<evidence type="ECO:0000313" key="10">
    <source>
        <dbReference type="Proteomes" id="UP000054558"/>
    </source>
</evidence>
<dbReference type="InterPro" id="IPR031968">
    <property type="entry name" value="VASt"/>
</dbReference>
<comment type="subcellular location">
    <subcellularLocation>
        <location evidence="1">Membrane</location>
        <topology evidence="1">Single-pass membrane protein</topology>
    </subcellularLocation>
</comment>
<dbReference type="PANTHER" id="PTHR46296">
    <property type="entry name" value="BNAA05G37250D PROTEIN"/>
    <property type="match status" value="1"/>
</dbReference>
<dbReference type="Proteomes" id="UP000054558">
    <property type="component" value="Unassembled WGS sequence"/>
</dbReference>
<accession>A0A1Y1IJ95</accession>
<feature type="domain" description="C2" evidence="7">
    <location>
        <begin position="502"/>
        <end position="620"/>
    </location>
</feature>
<evidence type="ECO:0000256" key="6">
    <source>
        <dbReference type="SAM" id="Phobius"/>
    </source>
</evidence>
<evidence type="ECO:0000256" key="5">
    <source>
        <dbReference type="SAM" id="MobiDB-lite"/>
    </source>
</evidence>
<feature type="compositionally biased region" description="Low complexity" evidence="5">
    <location>
        <begin position="134"/>
        <end position="155"/>
    </location>
</feature>
<dbReference type="InterPro" id="IPR011993">
    <property type="entry name" value="PH-like_dom_sf"/>
</dbReference>
<proteinExistence type="predicted"/>
<dbReference type="CDD" id="cd00030">
    <property type="entry name" value="C2"/>
    <property type="match status" value="2"/>
</dbReference>
<feature type="transmembrane region" description="Helical" evidence="6">
    <location>
        <begin position="433"/>
        <end position="456"/>
    </location>
</feature>
<feature type="domain" description="VASt" evidence="8">
    <location>
        <begin position="851"/>
        <end position="1022"/>
    </location>
</feature>
<feature type="compositionally biased region" description="Polar residues" evidence="5">
    <location>
        <begin position="198"/>
        <end position="212"/>
    </location>
</feature>
<sequence>MGVKLHVRVEEARNLAAKDSNGLSDPYVRLQLGASKAKSKIIYKNLNPVWNEEYFFNVEDPLSEQLHITVWDSDFGLSDDFLGQLTLPLSDVHEAENRSIDTWHTLEHRKAKEVVSGEIRLTLSLIGKFERSTSDSSAKGGSSSFSRRPSISPSSNQMSHSQTFSGATDHATPLLSPTPPKRGLFSRRFSRAESSRSGHLNRTESTSSTGSSVLEFDGELAPESFWEDDGKAFETPVEMPPPLAGGVVADRVYKVSCKDMHGILFANGSEFQTKLFRACNWTRGSTEPWHEGEGGYTRRVTYLTAPSSLIKGVKATEIQEYSNSGHGGYVVDITKSTPDAPYGGTFRTRVQVCVFPGLEDPHQTACVRISYEPEFLQTTSLRGVIEKGMAQGMKETYQLFLDTLDFFAPPVTPPNALQKAVHSSRFQQFQERFYVFAAAASGFFLFLFCIHIALVGRNRTPRGLEPYLLGLDLPDSVRELVLTWLVVALAHIVLVKVEVQARARLLKFGDHGIRAQGEGWLLTVALIEGVNLPKADVTGFSDPYVVFTCNGMSRTSSVKLQTLNPEWNDILEFDATEDPPTLMTLEVFDYDGPFSEAELLGRAEVNFLKRSGGELADLWIDLEGRRAKAANSRLHMRVVLTNTVNDSGDSESYVSSKLLEKVKSETGRALTHSDSKRNEAFQRLFHLPEHETLINDYVCAVKKKFNLQGRVFLSPRQLAFYSNIFGHKTQFSIAWEDIDEIRENSTSVSKFTRLLNPYVTLYARKGRALDAKAGSYGVDNKGRLKFRFQSFVKPGPALRTIQVLWKNRACSPEQCAAKVAEATKHLTTSSDDTVSTDGSEDGPFLALEEPEMTLASEIDVPIGKAALCRMFEEDQLDERVATARGLVYYEHTPWEQLDDRTPPTFRREVSYSYPRRVCPFGSRVTSLCQLTKVSDEHTIIEEISTLHDVPFGNLFQVQTKRVVTGIGPSKTHIQALVGVSFHRKTRFQSRIRSSVLQHNVRDLTETANIIVTEVIKSVQCGEGPIVTGRK</sequence>
<dbReference type="InterPro" id="IPR004182">
    <property type="entry name" value="GRAM"/>
</dbReference>
<evidence type="ECO:0000256" key="4">
    <source>
        <dbReference type="ARBA" id="ARBA00023136"/>
    </source>
</evidence>
<evidence type="ECO:0000313" key="9">
    <source>
        <dbReference type="EMBL" id="GAQ90773.1"/>
    </source>
</evidence>
<feature type="domain" description="C2" evidence="7">
    <location>
        <begin position="1"/>
        <end position="104"/>
    </location>
</feature>
<feature type="transmembrane region" description="Helical" evidence="6">
    <location>
        <begin position="476"/>
        <end position="497"/>
    </location>
</feature>
<dbReference type="PROSITE" id="PS50004">
    <property type="entry name" value="C2"/>
    <property type="match status" value="2"/>
</dbReference>
<evidence type="ECO:0000256" key="3">
    <source>
        <dbReference type="ARBA" id="ARBA00022989"/>
    </source>
</evidence>
<evidence type="ECO:0000259" key="7">
    <source>
        <dbReference type="PROSITE" id="PS50004"/>
    </source>
</evidence>
<dbReference type="Pfam" id="PF00168">
    <property type="entry name" value="C2"/>
    <property type="match status" value="2"/>
</dbReference>
<dbReference type="SMART" id="SM00239">
    <property type="entry name" value="C2"/>
    <property type="match status" value="2"/>
</dbReference>
<feature type="domain" description="VASt" evidence="8">
    <location>
        <begin position="244"/>
        <end position="412"/>
    </location>
</feature>
<organism evidence="9 10">
    <name type="scientific">Klebsormidium nitens</name>
    <name type="common">Green alga</name>
    <name type="synonym">Ulothrix nitens</name>
    <dbReference type="NCBI Taxonomy" id="105231"/>
    <lineage>
        <taxon>Eukaryota</taxon>
        <taxon>Viridiplantae</taxon>
        <taxon>Streptophyta</taxon>
        <taxon>Klebsormidiophyceae</taxon>
        <taxon>Klebsormidiales</taxon>
        <taxon>Klebsormidiaceae</taxon>
        <taxon>Klebsormidium</taxon>
    </lineage>
</organism>
<dbReference type="PRINTS" id="PR00360">
    <property type="entry name" value="C2DOMAIN"/>
</dbReference>
<dbReference type="SUPFAM" id="SSF49562">
    <property type="entry name" value="C2 domain (Calcium/lipid-binding domain, CaLB)"/>
    <property type="match status" value="2"/>
</dbReference>
<dbReference type="InterPro" id="IPR044511">
    <property type="entry name" value="At1g03370/At5g50170-like"/>
</dbReference>
<dbReference type="STRING" id="105231.A0A1Y1IJ95"/>
<evidence type="ECO:0000256" key="1">
    <source>
        <dbReference type="ARBA" id="ARBA00004167"/>
    </source>
</evidence>
<evidence type="ECO:0000256" key="2">
    <source>
        <dbReference type="ARBA" id="ARBA00022692"/>
    </source>
</evidence>
<protein>
    <submittedName>
        <fullName evidence="9">C2 calcium/lipid-binding and GRAM domain containing protein</fullName>
    </submittedName>
</protein>
<reference evidence="9 10" key="1">
    <citation type="journal article" date="2014" name="Nat. Commun.">
        <title>Klebsormidium flaccidum genome reveals primary factors for plant terrestrial adaptation.</title>
        <authorList>
            <person name="Hori K."/>
            <person name="Maruyama F."/>
            <person name="Fujisawa T."/>
            <person name="Togashi T."/>
            <person name="Yamamoto N."/>
            <person name="Seo M."/>
            <person name="Sato S."/>
            <person name="Yamada T."/>
            <person name="Mori H."/>
            <person name="Tajima N."/>
            <person name="Moriyama T."/>
            <person name="Ikeuchi M."/>
            <person name="Watanabe M."/>
            <person name="Wada H."/>
            <person name="Kobayashi K."/>
            <person name="Saito M."/>
            <person name="Masuda T."/>
            <person name="Sasaki-Sekimoto Y."/>
            <person name="Mashiguchi K."/>
            <person name="Awai K."/>
            <person name="Shimojima M."/>
            <person name="Masuda S."/>
            <person name="Iwai M."/>
            <person name="Nobusawa T."/>
            <person name="Narise T."/>
            <person name="Kondo S."/>
            <person name="Saito H."/>
            <person name="Sato R."/>
            <person name="Murakawa M."/>
            <person name="Ihara Y."/>
            <person name="Oshima-Yamada Y."/>
            <person name="Ohtaka K."/>
            <person name="Satoh M."/>
            <person name="Sonobe K."/>
            <person name="Ishii M."/>
            <person name="Ohtani R."/>
            <person name="Kanamori-Sato M."/>
            <person name="Honoki R."/>
            <person name="Miyazaki D."/>
            <person name="Mochizuki H."/>
            <person name="Umetsu J."/>
            <person name="Higashi K."/>
            <person name="Shibata D."/>
            <person name="Kamiya Y."/>
            <person name="Sato N."/>
            <person name="Nakamura Y."/>
            <person name="Tabata S."/>
            <person name="Ida S."/>
            <person name="Kurokawa K."/>
            <person name="Ohta H."/>
        </authorList>
    </citation>
    <scope>NUCLEOTIDE SEQUENCE [LARGE SCALE GENOMIC DNA]</scope>
    <source>
        <strain evidence="9 10">NIES-2285</strain>
    </source>
</reference>
<dbReference type="Gene3D" id="2.30.29.30">
    <property type="entry name" value="Pleckstrin-homology domain (PH domain)/Phosphotyrosine-binding domain (PTB)"/>
    <property type="match status" value="1"/>
</dbReference>
<dbReference type="Gene3D" id="2.60.40.150">
    <property type="entry name" value="C2 domain"/>
    <property type="match status" value="2"/>
</dbReference>
<dbReference type="Pfam" id="PF02893">
    <property type="entry name" value="GRAM"/>
    <property type="match status" value="1"/>
</dbReference>
<feature type="compositionally biased region" description="Polar residues" evidence="5">
    <location>
        <begin position="156"/>
        <end position="166"/>
    </location>
</feature>
<dbReference type="AlphaFoldDB" id="A0A1Y1IJ95"/>
<gene>
    <name evidence="9" type="ORF">KFL_006830020</name>
</gene>
<dbReference type="Pfam" id="PF16016">
    <property type="entry name" value="VASt"/>
    <property type="match status" value="2"/>
</dbReference>
<dbReference type="PANTHER" id="PTHR46296:SF8">
    <property type="entry name" value="OS06G0297800 PROTEIN"/>
    <property type="match status" value="1"/>
</dbReference>
<name>A0A1Y1IJ95_KLENI</name>
<dbReference type="EMBL" id="DF237632">
    <property type="protein sequence ID" value="GAQ90773.1"/>
    <property type="molecule type" value="Genomic_DNA"/>
</dbReference>
<keyword evidence="4 6" id="KW-0472">Membrane</keyword>
<dbReference type="OMA" id="AHRTFMA"/>
<keyword evidence="2 6" id="KW-0812">Transmembrane</keyword>
<feature type="region of interest" description="Disordered" evidence="5">
    <location>
        <begin position="132"/>
        <end position="214"/>
    </location>
</feature>
<keyword evidence="10" id="KW-1185">Reference proteome</keyword>
<dbReference type="SMART" id="SM00568">
    <property type="entry name" value="GRAM"/>
    <property type="match status" value="1"/>
</dbReference>
<dbReference type="PROSITE" id="PS51778">
    <property type="entry name" value="VAST"/>
    <property type="match status" value="2"/>
</dbReference>
<dbReference type="InterPro" id="IPR000008">
    <property type="entry name" value="C2_dom"/>
</dbReference>